<feature type="region of interest" description="Disordered" evidence="2">
    <location>
        <begin position="44"/>
        <end position="69"/>
    </location>
</feature>
<evidence type="ECO:0000256" key="2">
    <source>
        <dbReference type="SAM" id="MobiDB-lite"/>
    </source>
</evidence>
<accession>A0ABS8SBR1</accession>
<evidence type="ECO:0000313" key="3">
    <source>
        <dbReference type="EMBL" id="MCD7456197.1"/>
    </source>
</evidence>
<gene>
    <name evidence="3" type="ORF">HAX54_030812</name>
</gene>
<comment type="caution">
    <text evidence="3">The sequence shown here is derived from an EMBL/GenBank/DDBJ whole genome shotgun (WGS) entry which is preliminary data.</text>
</comment>
<evidence type="ECO:0000256" key="1">
    <source>
        <dbReference type="SAM" id="Coils"/>
    </source>
</evidence>
<organism evidence="3 4">
    <name type="scientific">Datura stramonium</name>
    <name type="common">Jimsonweed</name>
    <name type="synonym">Common thornapple</name>
    <dbReference type="NCBI Taxonomy" id="4076"/>
    <lineage>
        <taxon>Eukaryota</taxon>
        <taxon>Viridiplantae</taxon>
        <taxon>Streptophyta</taxon>
        <taxon>Embryophyta</taxon>
        <taxon>Tracheophyta</taxon>
        <taxon>Spermatophyta</taxon>
        <taxon>Magnoliopsida</taxon>
        <taxon>eudicotyledons</taxon>
        <taxon>Gunneridae</taxon>
        <taxon>Pentapetalae</taxon>
        <taxon>asterids</taxon>
        <taxon>lamiids</taxon>
        <taxon>Solanales</taxon>
        <taxon>Solanaceae</taxon>
        <taxon>Solanoideae</taxon>
        <taxon>Datureae</taxon>
        <taxon>Datura</taxon>
    </lineage>
</organism>
<keyword evidence="4" id="KW-1185">Reference proteome</keyword>
<name>A0ABS8SBR1_DATST</name>
<dbReference type="Proteomes" id="UP000823775">
    <property type="component" value="Unassembled WGS sequence"/>
</dbReference>
<protein>
    <submittedName>
        <fullName evidence="3">Uncharacterized protein</fullName>
    </submittedName>
</protein>
<feature type="non-terminal residue" evidence="3">
    <location>
        <position position="1"/>
    </location>
</feature>
<feature type="compositionally biased region" description="Basic and acidic residues" evidence="2">
    <location>
        <begin position="52"/>
        <end position="69"/>
    </location>
</feature>
<proteinExistence type="predicted"/>
<keyword evidence="1" id="KW-0175">Coiled coil</keyword>
<evidence type="ECO:0000313" key="4">
    <source>
        <dbReference type="Proteomes" id="UP000823775"/>
    </source>
</evidence>
<feature type="coiled-coil region" evidence="1">
    <location>
        <begin position="16"/>
        <end position="43"/>
    </location>
</feature>
<reference evidence="3 4" key="1">
    <citation type="journal article" date="2021" name="BMC Genomics">
        <title>Datura genome reveals duplications of psychoactive alkaloid biosynthetic genes and high mutation rate following tissue culture.</title>
        <authorList>
            <person name="Rajewski A."/>
            <person name="Carter-House D."/>
            <person name="Stajich J."/>
            <person name="Litt A."/>
        </authorList>
    </citation>
    <scope>NUCLEOTIDE SEQUENCE [LARGE SCALE GENOMIC DNA]</scope>
    <source>
        <strain evidence="3">AR-01</strain>
    </source>
</reference>
<dbReference type="EMBL" id="JACEIK010000387">
    <property type="protein sequence ID" value="MCD7456197.1"/>
    <property type="molecule type" value="Genomic_DNA"/>
</dbReference>
<sequence>IRSDTKDKQASVANESRVQQLKLKDVERKVQQLKAQEQLVEVRNGTSVSTSSEKKSWADVVEEERRKIR</sequence>